<evidence type="ECO:0000313" key="2">
    <source>
        <dbReference type="EMBL" id="MDQ0427215.1"/>
    </source>
</evidence>
<feature type="transmembrane region" description="Helical" evidence="1">
    <location>
        <begin position="63"/>
        <end position="84"/>
    </location>
</feature>
<sequence length="121" mass="13946">MNAIQLTSMFLVDFKFSSLVHNHNLILIVGIVVLFISVLLRSVKTLSLQSILLFLLFASQEVFSNPLYILLIVLQLALGFWVMWKVKEAIDETYYRHSEKTLKRTRDITRGGNPGTHHFLL</sequence>
<keyword evidence="1" id="KW-0472">Membrane</keyword>
<dbReference type="Proteomes" id="UP001241988">
    <property type="component" value="Unassembled WGS sequence"/>
</dbReference>
<dbReference type="RefSeq" id="WP_308785547.1">
    <property type="nucleotide sequence ID" value="NZ_JAUSWB010000001.1"/>
</dbReference>
<name>A0ABU0GPD2_9BACL</name>
<evidence type="ECO:0000313" key="3">
    <source>
        <dbReference type="Proteomes" id="UP001241988"/>
    </source>
</evidence>
<keyword evidence="3" id="KW-1185">Reference proteome</keyword>
<organism evidence="2 3">
    <name type="scientific">Planomicrobium stackebrandtii</name>
    <dbReference type="NCBI Taxonomy" id="253160"/>
    <lineage>
        <taxon>Bacteria</taxon>
        <taxon>Bacillati</taxon>
        <taxon>Bacillota</taxon>
        <taxon>Bacilli</taxon>
        <taxon>Bacillales</taxon>
        <taxon>Caryophanaceae</taxon>
        <taxon>Planomicrobium</taxon>
    </lineage>
</organism>
<proteinExistence type="predicted"/>
<accession>A0ABU0GPD2</accession>
<evidence type="ECO:0000256" key="1">
    <source>
        <dbReference type="SAM" id="Phobius"/>
    </source>
</evidence>
<keyword evidence="1" id="KW-1133">Transmembrane helix</keyword>
<reference evidence="2 3" key="1">
    <citation type="submission" date="2023-07" db="EMBL/GenBank/DDBJ databases">
        <title>Genomic Encyclopedia of Type Strains, Phase IV (KMG-IV): sequencing the most valuable type-strain genomes for metagenomic binning, comparative biology and taxonomic classification.</title>
        <authorList>
            <person name="Goeker M."/>
        </authorList>
    </citation>
    <scope>NUCLEOTIDE SEQUENCE [LARGE SCALE GENOMIC DNA]</scope>
    <source>
        <strain evidence="2 3">DSM 16419</strain>
    </source>
</reference>
<dbReference type="EMBL" id="JAUSWB010000001">
    <property type="protein sequence ID" value="MDQ0427215.1"/>
    <property type="molecule type" value="Genomic_DNA"/>
</dbReference>
<feature type="transmembrane region" description="Helical" evidence="1">
    <location>
        <begin position="25"/>
        <end position="43"/>
    </location>
</feature>
<comment type="caution">
    <text evidence="2">The sequence shown here is derived from an EMBL/GenBank/DDBJ whole genome shotgun (WGS) entry which is preliminary data.</text>
</comment>
<gene>
    <name evidence="2" type="ORF">QOZ98_000040</name>
</gene>
<keyword evidence="1" id="KW-0812">Transmembrane</keyword>
<protein>
    <submittedName>
        <fullName evidence="2">Membrane protein YqjE</fullName>
    </submittedName>
</protein>